<reference evidence="2" key="1">
    <citation type="submission" date="2011-01" db="EMBL/GenBank/DDBJ databases">
        <authorList>
            <person name="Muzny D."/>
            <person name="Qin X."/>
            <person name="Buhay C."/>
            <person name="Dugan-Rocha S."/>
            <person name="Ding Y."/>
            <person name="Chen G."/>
            <person name="Hawes A."/>
            <person name="Holder M."/>
            <person name="Jhangiani S."/>
            <person name="Johnson A."/>
            <person name="Khan Z."/>
            <person name="Li Z."/>
            <person name="Liu W."/>
            <person name="Liu X."/>
            <person name="Perez L."/>
            <person name="Shen H."/>
            <person name="Wang Q."/>
            <person name="Watt J."/>
            <person name="Xi L."/>
            <person name="Xin Y."/>
            <person name="Zhou J."/>
            <person name="Deng J."/>
            <person name="Jiang H."/>
            <person name="Liu Y."/>
            <person name="Qu J."/>
            <person name="Song X.-Z."/>
            <person name="Zhang L."/>
            <person name="Villasana D."/>
            <person name="Johnson A."/>
            <person name="Liu J."/>
            <person name="Liyanage D."/>
            <person name="Lorensuhewa L."/>
            <person name="Robinson T."/>
            <person name="Song A."/>
            <person name="Song B.-B."/>
            <person name="Dinh H."/>
            <person name="Thornton R."/>
            <person name="Coyle M."/>
            <person name="Francisco L."/>
            <person name="Jackson L."/>
            <person name="Javaid M."/>
            <person name="Korchina V."/>
            <person name="Kovar C."/>
            <person name="Mata R."/>
            <person name="Mathew T."/>
            <person name="Ngo R."/>
            <person name="Nguyen L."/>
            <person name="Nguyen N."/>
            <person name="Okwuonu G."/>
            <person name="Ongeri F."/>
            <person name="Pham C."/>
            <person name="Simmons D."/>
            <person name="Wilczek-Boney K."/>
            <person name="Hale W."/>
            <person name="Jakkamsetti A."/>
            <person name="Pham P."/>
            <person name="Ruth R."/>
            <person name="San Lucas F."/>
            <person name="Warren J."/>
            <person name="Zhang J."/>
            <person name="Zhao Z."/>
            <person name="Zhou C."/>
            <person name="Zhu D."/>
            <person name="Lee S."/>
            <person name="Bess C."/>
            <person name="Blankenburg K."/>
            <person name="Forbes L."/>
            <person name="Fu Q."/>
            <person name="Gubbala S."/>
            <person name="Hirani K."/>
            <person name="Jayaseelan J.C."/>
            <person name="Lara F."/>
            <person name="Munidasa M."/>
            <person name="Palculict T."/>
            <person name="Patil S."/>
            <person name="Pu L.-L."/>
            <person name="Saada N."/>
            <person name="Tang L."/>
            <person name="Weissenberger G."/>
            <person name="Zhu Y."/>
            <person name="Hemphill L."/>
            <person name="Shang Y."/>
            <person name="Youmans B."/>
            <person name="Ayvaz T."/>
            <person name="Ross M."/>
            <person name="Santibanez J."/>
            <person name="Aqrawi P."/>
            <person name="Gross S."/>
            <person name="Joshi V."/>
            <person name="Fowler G."/>
            <person name="Nazareth L."/>
            <person name="Reid J."/>
            <person name="Worley K."/>
            <person name="Petrosino J."/>
            <person name="Highlander S."/>
            <person name="Gibbs R."/>
        </authorList>
    </citation>
    <scope>NUCLEOTIDE SEQUENCE [LARGE SCALE GENOMIC DNA]</scope>
    <source>
        <strain evidence="2">ATCC 33707</strain>
    </source>
</reference>
<dbReference type="AlphaFoldDB" id="F1TJ86"/>
<feature type="compositionally biased region" description="Polar residues" evidence="1">
    <location>
        <begin position="85"/>
        <end position="97"/>
    </location>
</feature>
<evidence type="ECO:0000313" key="2">
    <source>
        <dbReference type="EMBL" id="EGD24423.1"/>
    </source>
</evidence>
<feature type="compositionally biased region" description="Basic and acidic residues" evidence="1">
    <location>
        <begin position="34"/>
        <end position="44"/>
    </location>
</feature>
<evidence type="ECO:0000313" key="3">
    <source>
        <dbReference type="Proteomes" id="UP000004245"/>
    </source>
</evidence>
<proteinExistence type="predicted"/>
<evidence type="ECO:0000256" key="1">
    <source>
        <dbReference type="SAM" id="MobiDB-lite"/>
    </source>
</evidence>
<dbReference type="Proteomes" id="UP000004245">
    <property type="component" value="Unassembled WGS sequence"/>
</dbReference>
<organism evidence="2 3">
    <name type="scientific">Prescottella equi ATCC 33707</name>
    <dbReference type="NCBI Taxonomy" id="525370"/>
    <lineage>
        <taxon>Bacteria</taxon>
        <taxon>Bacillati</taxon>
        <taxon>Actinomycetota</taxon>
        <taxon>Actinomycetes</taxon>
        <taxon>Mycobacteriales</taxon>
        <taxon>Nocardiaceae</taxon>
        <taxon>Prescottella</taxon>
    </lineage>
</organism>
<feature type="region of interest" description="Disordered" evidence="1">
    <location>
        <begin position="34"/>
        <end position="103"/>
    </location>
</feature>
<sequence>MEAIGFEAAELLDAAGVALGPGLSDAEFISVHERLPATPEDRRVSAQRASSRPRPKVSLAHRRPRPVPVPVRRVGEQRRIGLTDGRSQTAGRSSPSVSLRAMS</sequence>
<gene>
    <name evidence="2" type="ORF">HMPREF0724_11959</name>
</gene>
<comment type="caution">
    <text evidence="2">The sequence shown here is derived from an EMBL/GenBank/DDBJ whole genome shotgun (WGS) entry which is preliminary data.</text>
</comment>
<protein>
    <submittedName>
        <fullName evidence="2">Uncharacterized protein</fullName>
    </submittedName>
</protein>
<accession>F1TJ86</accession>
<dbReference type="HOGENOM" id="CLU_2261621_0_0_11"/>
<feature type="compositionally biased region" description="Basic residues" evidence="1">
    <location>
        <begin position="51"/>
        <end position="65"/>
    </location>
</feature>
<name>F1TJ86_RHOHA</name>
<dbReference type="EMBL" id="ADNW02000009">
    <property type="protein sequence ID" value="EGD24423.1"/>
    <property type="molecule type" value="Genomic_DNA"/>
</dbReference>
<keyword evidence="3" id="KW-1185">Reference proteome</keyword>